<gene>
    <name evidence="2" type="ORF">FHX72_000316</name>
</gene>
<evidence type="ECO:0000256" key="1">
    <source>
        <dbReference type="SAM" id="MobiDB-lite"/>
    </source>
</evidence>
<comment type="caution">
    <text evidence="2">The sequence shown here is derived from an EMBL/GenBank/DDBJ whole genome shotgun (WGS) entry which is preliminary data.</text>
</comment>
<organism evidence="2 3">
    <name type="scientific">Pseudoclavibacter helvolus</name>
    <dbReference type="NCBI Taxonomy" id="255205"/>
    <lineage>
        <taxon>Bacteria</taxon>
        <taxon>Bacillati</taxon>
        <taxon>Actinomycetota</taxon>
        <taxon>Actinomycetes</taxon>
        <taxon>Micrococcales</taxon>
        <taxon>Microbacteriaceae</taxon>
        <taxon>Pseudoclavibacter</taxon>
    </lineage>
</organism>
<feature type="region of interest" description="Disordered" evidence="1">
    <location>
        <begin position="265"/>
        <end position="284"/>
    </location>
</feature>
<name>A0A7W4ULJ8_9MICO</name>
<dbReference type="RefSeq" id="WP_338109999.1">
    <property type="nucleotide sequence ID" value="NZ_JACHWJ010000001.1"/>
</dbReference>
<evidence type="ECO:0000313" key="2">
    <source>
        <dbReference type="EMBL" id="MBB2956204.1"/>
    </source>
</evidence>
<reference evidence="2 3" key="1">
    <citation type="submission" date="2020-08" db="EMBL/GenBank/DDBJ databases">
        <title>Sequencing the genomes of 1000 actinobacteria strains.</title>
        <authorList>
            <person name="Klenk H.-P."/>
        </authorList>
    </citation>
    <scope>NUCLEOTIDE SEQUENCE [LARGE SCALE GENOMIC DNA]</scope>
    <source>
        <strain evidence="2 3">DSM 20419</strain>
    </source>
</reference>
<keyword evidence="3" id="KW-1185">Reference proteome</keyword>
<protein>
    <submittedName>
        <fullName evidence="2">Putative repeat protein (TIGR03843 family)</fullName>
    </submittedName>
</protein>
<dbReference type="InterPro" id="IPR022292">
    <property type="entry name" value="CHP03843"/>
</dbReference>
<dbReference type="Proteomes" id="UP000545286">
    <property type="component" value="Unassembled WGS sequence"/>
</dbReference>
<accession>A0A7W4ULJ8</accession>
<dbReference type="NCBIfam" id="TIGR03843">
    <property type="entry name" value="SCO1664 family protein"/>
    <property type="match status" value="1"/>
</dbReference>
<evidence type="ECO:0000313" key="3">
    <source>
        <dbReference type="Proteomes" id="UP000545286"/>
    </source>
</evidence>
<feature type="region of interest" description="Disordered" evidence="1">
    <location>
        <begin position="1"/>
        <end position="29"/>
    </location>
</feature>
<proteinExistence type="predicted"/>
<sequence>MTEAEPSGKAVGGATPDGAEPDAESRSGETLELTARVMSASNATFVGTYTAPGADPVEVVYKPSRGEKPLWDFPGNDLANREVAAYLVSEALGWNIVPRTWLGDGQFGPGMLQLWQEIDESQEAVDLVDATDVPESGWRTVLTGEDETGREVVLVHEDSPPIRRMAIFDAVVNNADRKGGHVLAMSDGHRYGVDHGLSFHVEPKLRTVLWGWLGEPFTDDEAASIRKLREALDDSSDGGLGAQLAALLSGAELEQLAARVDRLAEEGEFPPPEGDMPAAPWPLF</sequence>
<dbReference type="AlphaFoldDB" id="A0A7W4ULJ8"/>
<feature type="compositionally biased region" description="Pro residues" evidence="1">
    <location>
        <begin position="269"/>
        <end position="284"/>
    </location>
</feature>
<dbReference type="EMBL" id="JACHWJ010000001">
    <property type="protein sequence ID" value="MBB2956204.1"/>
    <property type="molecule type" value="Genomic_DNA"/>
</dbReference>